<dbReference type="Proteomes" id="UP000549250">
    <property type="component" value="Unassembled WGS sequence"/>
</dbReference>
<dbReference type="Gene3D" id="3.30.160.670">
    <property type="match status" value="1"/>
</dbReference>
<protein>
    <recommendedName>
        <fullName evidence="1">DUF4136 domain-containing protein</fullName>
    </recommendedName>
</protein>
<name>A0A839SZF1_AZOMA</name>
<dbReference type="Pfam" id="PF13590">
    <property type="entry name" value="DUF4136"/>
    <property type="match status" value="1"/>
</dbReference>
<reference evidence="2 3" key="1">
    <citation type="submission" date="2020-08" db="EMBL/GenBank/DDBJ databases">
        <title>Genomic Encyclopedia of Type Strains, Phase III (KMG-III): the genomes of soil and plant-associated and newly described type strains.</title>
        <authorList>
            <person name="Whitman W."/>
        </authorList>
    </citation>
    <scope>NUCLEOTIDE SEQUENCE [LARGE SCALE GENOMIC DNA]</scope>
    <source>
        <strain evidence="2 3">CECT 4462</strain>
    </source>
</reference>
<accession>A0A839SZF1</accession>
<comment type="caution">
    <text evidence="2">The sequence shown here is derived from an EMBL/GenBank/DDBJ whole genome shotgun (WGS) entry which is preliminary data.</text>
</comment>
<dbReference type="PROSITE" id="PS51257">
    <property type="entry name" value="PROKAR_LIPOPROTEIN"/>
    <property type="match status" value="1"/>
</dbReference>
<dbReference type="AlphaFoldDB" id="A0A839SZF1"/>
<sequence length="188" mass="21678">MKRRLALFAALLLIAACQSDRVDRDFDPVRDYSVYRTWSWKEPGVQYRPDDPRVSSDLIEQRIRQAIGDELEQRGLRQASKGTAGNLQVQAWYIVEKRQQQITTNYGGGWWGYPWGGYWGGGPGYNESRTQEYRIGIVQIDLYDGRDSKLVWRGSSEHDLSDGLSSPGERTTAMYKTIYDILSHYPPY</sequence>
<keyword evidence="3" id="KW-1185">Reference proteome</keyword>
<dbReference type="EMBL" id="JACHXI010000001">
    <property type="protein sequence ID" value="MBB3102069.1"/>
    <property type="molecule type" value="Genomic_DNA"/>
</dbReference>
<gene>
    <name evidence="2" type="ORF">FHR87_000429</name>
</gene>
<evidence type="ECO:0000259" key="1">
    <source>
        <dbReference type="Pfam" id="PF13590"/>
    </source>
</evidence>
<proteinExistence type="predicted"/>
<feature type="domain" description="DUF4136" evidence="1">
    <location>
        <begin position="22"/>
        <end position="187"/>
    </location>
</feature>
<evidence type="ECO:0000313" key="2">
    <source>
        <dbReference type="EMBL" id="MBB3102069.1"/>
    </source>
</evidence>
<dbReference type="InterPro" id="IPR025411">
    <property type="entry name" value="DUF4136"/>
</dbReference>
<dbReference type="RefSeq" id="WP_183165027.1">
    <property type="nucleotide sequence ID" value="NZ_JACHXI010000001.1"/>
</dbReference>
<evidence type="ECO:0000313" key="3">
    <source>
        <dbReference type="Proteomes" id="UP000549250"/>
    </source>
</evidence>
<organism evidence="2 3">
    <name type="scientific">Azomonas macrocytogenes</name>
    <name type="common">Azotobacter macrocytogenes</name>
    <dbReference type="NCBI Taxonomy" id="69962"/>
    <lineage>
        <taxon>Bacteria</taxon>
        <taxon>Pseudomonadati</taxon>
        <taxon>Pseudomonadota</taxon>
        <taxon>Gammaproteobacteria</taxon>
        <taxon>Pseudomonadales</taxon>
        <taxon>Pseudomonadaceae</taxon>
        <taxon>Azomonas</taxon>
    </lineage>
</organism>